<dbReference type="AlphaFoldDB" id="W1J920"/>
<organism evidence="1 2">
    <name type="scientific">Xenorhabdus cabanillasii JM26</name>
    <dbReference type="NCBI Taxonomy" id="1427517"/>
    <lineage>
        <taxon>Bacteria</taxon>
        <taxon>Pseudomonadati</taxon>
        <taxon>Pseudomonadota</taxon>
        <taxon>Gammaproteobacteria</taxon>
        <taxon>Enterobacterales</taxon>
        <taxon>Morganellaceae</taxon>
        <taxon>Xenorhabdus</taxon>
    </lineage>
</organism>
<proteinExistence type="predicted"/>
<comment type="caution">
    <text evidence="1">The sequence shown here is derived from an EMBL/GenBank/DDBJ whole genome shotgun (WGS) entry which is preliminary data.</text>
</comment>
<sequence length="45" mass="5269">MYSPEKSRNAVELLFLILKYSINRYVGVSIMQLYTHSLFPPGTYQ</sequence>
<protein>
    <submittedName>
        <fullName evidence="1">Uncharacterized protein</fullName>
    </submittedName>
</protein>
<dbReference type="Proteomes" id="UP000019197">
    <property type="component" value="Unassembled WGS sequence"/>
</dbReference>
<name>W1J920_9GAMM</name>
<evidence type="ECO:0000313" key="2">
    <source>
        <dbReference type="Proteomes" id="UP000019197"/>
    </source>
</evidence>
<gene>
    <name evidence="1" type="ORF">XCR1_3090003</name>
</gene>
<reference evidence="1 2" key="1">
    <citation type="submission" date="2013-11" db="EMBL/GenBank/DDBJ databases">
        <title>Draft genome sequence and annotation of the entomopathogenic bacterium, Xenorhabdus cabanillasi strain JM26.</title>
        <authorList>
            <person name="Gualtieri M."/>
            <person name="Ogier J.C."/>
            <person name="Pages S."/>
            <person name="Givaudan A."/>
            <person name="Gaudriault S."/>
        </authorList>
    </citation>
    <scope>NUCLEOTIDE SEQUENCE [LARGE SCALE GENOMIC DNA]</scope>
    <source>
        <strain evidence="1 2">JM26</strain>
    </source>
</reference>
<accession>W1J920</accession>
<evidence type="ECO:0000313" key="1">
    <source>
        <dbReference type="EMBL" id="CDL86361.1"/>
    </source>
</evidence>
<dbReference type="EMBL" id="CBXE010000234">
    <property type="protein sequence ID" value="CDL86361.1"/>
    <property type="molecule type" value="Genomic_DNA"/>
</dbReference>